<organism evidence="2 3">
    <name type="scientific">Rarispira pelagica</name>
    <dbReference type="NCBI Taxonomy" id="3141764"/>
    <lineage>
        <taxon>Bacteria</taxon>
        <taxon>Pseudomonadati</taxon>
        <taxon>Spirochaetota</taxon>
        <taxon>Spirochaetia</taxon>
        <taxon>Winmispirales</taxon>
        <taxon>Winmispiraceae</taxon>
        <taxon>Rarispira</taxon>
    </lineage>
</organism>
<dbReference type="RefSeq" id="WP_420069804.1">
    <property type="nucleotide sequence ID" value="NZ_JBCHKQ010000003.1"/>
</dbReference>
<proteinExistence type="predicted"/>
<evidence type="ECO:0000256" key="1">
    <source>
        <dbReference type="SAM" id="SignalP"/>
    </source>
</evidence>
<evidence type="ECO:0000313" key="2">
    <source>
        <dbReference type="EMBL" id="MEM5948353.1"/>
    </source>
</evidence>
<dbReference type="PROSITE" id="PS51257">
    <property type="entry name" value="PROKAR_LIPOPROTEIN"/>
    <property type="match status" value="1"/>
</dbReference>
<feature type="signal peptide" evidence="1">
    <location>
        <begin position="1"/>
        <end position="20"/>
    </location>
</feature>
<gene>
    <name evidence="2" type="ORF">WKV44_07330</name>
</gene>
<reference evidence="2 3" key="1">
    <citation type="submission" date="2024-03" db="EMBL/GenBank/DDBJ databases">
        <title>Ignisphaera cupida sp. nov., a hyperthermophilic hydrolytic archaeon from a hot spring of Kamchatka, and proposal of Ignisphaeraceae fam. nov.</title>
        <authorList>
            <person name="Podosokorskaya O.A."/>
            <person name="Elcheninov A.G."/>
            <person name="Maltseva A.I."/>
            <person name="Zayulina K.S."/>
            <person name="Novikov A."/>
            <person name="Merkel A.Y."/>
        </authorList>
    </citation>
    <scope>NUCLEOTIDE SEQUENCE [LARGE SCALE GENOMIC DNA]</scope>
    <source>
        <strain evidence="2 3">38H-sp</strain>
    </source>
</reference>
<accession>A0ABU9UCF8</accession>
<feature type="chain" id="PRO_5047378375" evidence="1">
    <location>
        <begin position="21"/>
        <end position="276"/>
    </location>
</feature>
<sequence length="276" mass="31370">MSCRKIVFLAVVFTVLLASCATSPVPVEKLFLPASELYVRINLALEETYSLAEDVLAANGADKNVIDILKKSRNLYLTNNGGSWFFIFEGDYSSSTFWFDAALGFDGWEKTSYDYPMYPGALLYSNKDTREEILLLGSSVIGYSLSWDSVEEWEAYDDVFVHVNRDVEAVWSRKAMQNSVVSGRILSMYWWGSLEGGVWNQGMDWRLVDESSVKSAKTFIKLILPKLFSSVFDRDFIETWSSLSFSSEGEWLKVGLPSITYKEMLSAINLWLKEIL</sequence>
<keyword evidence="3" id="KW-1185">Reference proteome</keyword>
<protein>
    <submittedName>
        <fullName evidence="2">Uncharacterized protein</fullName>
    </submittedName>
</protein>
<evidence type="ECO:0000313" key="3">
    <source>
        <dbReference type="Proteomes" id="UP001466331"/>
    </source>
</evidence>
<keyword evidence="1" id="KW-0732">Signal</keyword>
<dbReference type="Proteomes" id="UP001466331">
    <property type="component" value="Unassembled WGS sequence"/>
</dbReference>
<dbReference type="EMBL" id="JBCHKQ010000003">
    <property type="protein sequence ID" value="MEM5948353.1"/>
    <property type="molecule type" value="Genomic_DNA"/>
</dbReference>
<name>A0ABU9UCF8_9SPIR</name>
<comment type="caution">
    <text evidence="2">The sequence shown here is derived from an EMBL/GenBank/DDBJ whole genome shotgun (WGS) entry which is preliminary data.</text>
</comment>